<evidence type="ECO:0000313" key="7">
    <source>
        <dbReference type="EMBL" id="HIT77084.1"/>
    </source>
</evidence>
<evidence type="ECO:0000256" key="3">
    <source>
        <dbReference type="ARBA" id="ARBA00022692"/>
    </source>
</evidence>
<reference evidence="7" key="2">
    <citation type="journal article" date="2021" name="PeerJ">
        <title>Extensive microbial diversity within the chicken gut microbiome revealed by metagenomics and culture.</title>
        <authorList>
            <person name="Gilroy R."/>
            <person name="Ravi A."/>
            <person name="Getino M."/>
            <person name="Pursley I."/>
            <person name="Horton D.L."/>
            <person name="Alikhan N.F."/>
            <person name="Baker D."/>
            <person name="Gharbi K."/>
            <person name="Hall N."/>
            <person name="Watson M."/>
            <person name="Adriaenssens E.M."/>
            <person name="Foster-Nyarko E."/>
            <person name="Jarju S."/>
            <person name="Secka A."/>
            <person name="Antonio M."/>
            <person name="Oren A."/>
            <person name="Chaudhuri R.R."/>
            <person name="La Ragione R."/>
            <person name="Hildebrand F."/>
            <person name="Pallen M.J."/>
        </authorList>
    </citation>
    <scope>NUCLEOTIDE SEQUENCE</scope>
    <source>
        <strain evidence="7">ChiGjej1B1-24693</strain>
    </source>
</reference>
<evidence type="ECO:0000256" key="5">
    <source>
        <dbReference type="ARBA" id="ARBA00023136"/>
    </source>
</evidence>
<evidence type="ECO:0000256" key="1">
    <source>
        <dbReference type="ARBA" id="ARBA00004141"/>
    </source>
</evidence>
<reference evidence="7" key="1">
    <citation type="submission" date="2020-10" db="EMBL/GenBank/DDBJ databases">
        <authorList>
            <person name="Gilroy R."/>
        </authorList>
    </citation>
    <scope>NUCLEOTIDE SEQUENCE</scope>
    <source>
        <strain evidence="7">ChiGjej1B1-24693</strain>
    </source>
</reference>
<dbReference type="Pfam" id="PF01545">
    <property type="entry name" value="Cation_efflux"/>
    <property type="match status" value="1"/>
</dbReference>
<feature type="domain" description="Cation efflux protein transmembrane" evidence="6">
    <location>
        <begin position="13"/>
        <end position="56"/>
    </location>
</feature>
<keyword evidence="3" id="KW-0812">Transmembrane</keyword>
<name>A0A9D1H0W7_9ACTN</name>
<dbReference type="InterPro" id="IPR058533">
    <property type="entry name" value="Cation_efflux_TM"/>
</dbReference>
<dbReference type="GO" id="GO:0006829">
    <property type="term" value="P:zinc ion transport"/>
    <property type="evidence" value="ECO:0007669"/>
    <property type="project" value="InterPro"/>
</dbReference>
<keyword evidence="4" id="KW-1133">Transmembrane helix</keyword>
<dbReference type="GO" id="GO:0008324">
    <property type="term" value="F:monoatomic cation transmembrane transporter activity"/>
    <property type="evidence" value="ECO:0007669"/>
    <property type="project" value="InterPro"/>
</dbReference>
<dbReference type="Proteomes" id="UP000886842">
    <property type="component" value="Unassembled WGS sequence"/>
</dbReference>
<comment type="subcellular location">
    <subcellularLocation>
        <location evidence="1">Membrane</location>
        <topology evidence="1">Multi-pass membrane protein</topology>
    </subcellularLocation>
</comment>
<feature type="non-terminal residue" evidence="7">
    <location>
        <position position="56"/>
    </location>
</feature>
<dbReference type="PANTHER" id="PTHR13414:SF9">
    <property type="entry name" value="PROTON-COUPLED ZINC ANTIPORTER SLC30A9, MITOCHONDRIAL"/>
    <property type="match status" value="1"/>
</dbReference>
<gene>
    <name evidence="7" type="ORF">IAA98_16010</name>
</gene>
<dbReference type="InterPro" id="IPR040177">
    <property type="entry name" value="SLC30A9"/>
</dbReference>
<keyword evidence="5" id="KW-0472">Membrane</keyword>
<dbReference type="AlphaFoldDB" id="A0A9D1H0W7"/>
<dbReference type="EMBL" id="DVLP01000458">
    <property type="protein sequence ID" value="HIT77084.1"/>
    <property type="molecule type" value="Genomic_DNA"/>
</dbReference>
<accession>A0A9D1H0W7</accession>
<keyword evidence="2" id="KW-0813">Transport</keyword>
<dbReference type="SUPFAM" id="SSF161111">
    <property type="entry name" value="Cation efflux protein transmembrane domain-like"/>
    <property type="match status" value="1"/>
</dbReference>
<protein>
    <submittedName>
        <fullName evidence="7">Cation transporter</fullName>
    </submittedName>
</protein>
<organism evidence="7 8">
    <name type="scientific">Candidatus Avipropionibacterium avicola</name>
    <dbReference type="NCBI Taxonomy" id="2840701"/>
    <lineage>
        <taxon>Bacteria</taxon>
        <taxon>Bacillati</taxon>
        <taxon>Actinomycetota</taxon>
        <taxon>Actinomycetes</taxon>
        <taxon>Propionibacteriales</taxon>
        <taxon>Propionibacteriaceae</taxon>
        <taxon>Propionibacteriaceae incertae sedis</taxon>
        <taxon>Candidatus Avipropionibacterium</taxon>
    </lineage>
</organism>
<evidence type="ECO:0000259" key="6">
    <source>
        <dbReference type="Pfam" id="PF01545"/>
    </source>
</evidence>
<dbReference type="InterPro" id="IPR027469">
    <property type="entry name" value="Cation_efflux_TMD_sf"/>
</dbReference>
<sequence length="56" mass="5672">MSEDQSDRVSLTVVLALGANALVAIAKSVVAVITGSAAMVAEAAHSWADTGNEIFL</sequence>
<evidence type="ECO:0000313" key="8">
    <source>
        <dbReference type="Proteomes" id="UP000886842"/>
    </source>
</evidence>
<proteinExistence type="predicted"/>
<dbReference type="GO" id="GO:0016020">
    <property type="term" value="C:membrane"/>
    <property type="evidence" value="ECO:0007669"/>
    <property type="project" value="UniProtKB-SubCell"/>
</dbReference>
<evidence type="ECO:0000256" key="2">
    <source>
        <dbReference type="ARBA" id="ARBA00022448"/>
    </source>
</evidence>
<evidence type="ECO:0000256" key="4">
    <source>
        <dbReference type="ARBA" id="ARBA00022989"/>
    </source>
</evidence>
<dbReference type="Gene3D" id="1.20.1510.10">
    <property type="entry name" value="Cation efflux protein transmembrane domain"/>
    <property type="match status" value="1"/>
</dbReference>
<dbReference type="PANTHER" id="PTHR13414">
    <property type="entry name" value="HUEL-CATION TRANSPORTER"/>
    <property type="match status" value="1"/>
</dbReference>
<comment type="caution">
    <text evidence="7">The sequence shown here is derived from an EMBL/GenBank/DDBJ whole genome shotgun (WGS) entry which is preliminary data.</text>
</comment>